<dbReference type="PROSITE" id="PS50089">
    <property type="entry name" value="ZF_RING_2"/>
    <property type="match status" value="1"/>
</dbReference>
<evidence type="ECO:0000313" key="10">
    <source>
        <dbReference type="Proteomes" id="UP001059041"/>
    </source>
</evidence>
<sequence>MGAKCIVVIEHFTDDIQCLGLITANEKETDTNKCTTDTAVLHLSNGYSGDRRKIQSNGTELARPPTPHTKLKDVTSQQSSCNDIVIESHSINHISTLTVFKGHQGNNQTHKPQKKTRNSDGQKRWCEVVPVHSQKAFVLPPENPQSDQEITWKAQNVENNSNVHEGQNGVDFEERKSPKTSNQPITTSDNQSTCTSDHSKPDQCIYEEIQMISPTSEDPKPNQKDHTQPSIVTADDEKAATEDHGEYSIINTESRKCQEVSKGGTGSDDTCKRWKGQKFNSSVMKSSVVNHHVQDCRPRITVVILRAESSQKQTLECLLSTGVSHALHSTEAFVWISVYLCLKMAKASISVEQLTCPVCLDLLNDPVTVPCGHSYCKSCITDCWDRMRVYSCPHCRRVFTHRPDLGKNIILTEMIEILKQTQLQAADLAHSYTRHGDVCDMCIGRKHKAVKSCLMCLKSYCHAHFEHHKMVYSGKAHEVIDATRLQENICRQHNKQLDVFCRTDQQLICSLCTRDEHKNHDTLPAVAERTEKQKQLKISQRNFQNYMIFRKGHLQQLRDNVKSHKWSAQTESLAERRAEQLEKEIDGLKRRDAELNELLNTHDHIQFLQLTENKQK</sequence>
<dbReference type="Gene3D" id="3.30.160.60">
    <property type="entry name" value="Classic Zinc Finger"/>
    <property type="match status" value="1"/>
</dbReference>
<dbReference type="PANTHER" id="PTHR25465">
    <property type="entry name" value="B-BOX DOMAIN CONTAINING"/>
    <property type="match status" value="1"/>
</dbReference>
<organism evidence="9 10">
    <name type="scientific">Triplophysa rosa</name>
    <name type="common">Cave loach</name>
    <dbReference type="NCBI Taxonomy" id="992332"/>
    <lineage>
        <taxon>Eukaryota</taxon>
        <taxon>Metazoa</taxon>
        <taxon>Chordata</taxon>
        <taxon>Craniata</taxon>
        <taxon>Vertebrata</taxon>
        <taxon>Euteleostomi</taxon>
        <taxon>Actinopterygii</taxon>
        <taxon>Neopterygii</taxon>
        <taxon>Teleostei</taxon>
        <taxon>Ostariophysi</taxon>
        <taxon>Cypriniformes</taxon>
        <taxon>Nemacheilidae</taxon>
        <taxon>Triplophysa</taxon>
    </lineage>
</organism>
<dbReference type="CDD" id="cd19769">
    <property type="entry name" value="Bbox2_TRIM16-like"/>
    <property type="match status" value="1"/>
</dbReference>
<evidence type="ECO:0000256" key="2">
    <source>
        <dbReference type="ARBA" id="ARBA00022771"/>
    </source>
</evidence>
<dbReference type="SUPFAM" id="SSF57850">
    <property type="entry name" value="RING/U-box"/>
    <property type="match status" value="1"/>
</dbReference>
<dbReference type="AlphaFoldDB" id="A0A9W7T5X9"/>
<keyword evidence="3" id="KW-0862">Zinc</keyword>
<keyword evidence="2 4" id="KW-0863">Zinc-finger</keyword>
<dbReference type="PROSITE" id="PS50119">
    <property type="entry name" value="ZF_BBOX"/>
    <property type="match status" value="1"/>
</dbReference>
<keyword evidence="1" id="KW-0479">Metal-binding</keyword>
<dbReference type="EMBL" id="JAFHDT010000023">
    <property type="protein sequence ID" value="KAI7792325.1"/>
    <property type="molecule type" value="Genomic_DNA"/>
</dbReference>
<evidence type="ECO:0000259" key="7">
    <source>
        <dbReference type="PROSITE" id="PS50089"/>
    </source>
</evidence>
<evidence type="ECO:0000256" key="1">
    <source>
        <dbReference type="ARBA" id="ARBA00022723"/>
    </source>
</evidence>
<feature type="region of interest" description="Disordered" evidence="6">
    <location>
        <begin position="158"/>
        <end position="200"/>
    </location>
</feature>
<dbReference type="Pfam" id="PF00643">
    <property type="entry name" value="zf-B_box"/>
    <property type="match status" value="1"/>
</dbReference>
<dbReference type="Gene3D" id="3.30.40.10">
    <property type="entry name" value="Zinc/RING finger domain, C3HC4 (zinc finger)"/>
    <property type="match status" value="1"/>
</dbReference>
<evidence type="ECO:0000256" key="4">
    <source>
        <dbReference type="PROSITE-ProRule" id="PRU00024"/>
    </source>
</evidence>
<reference evidence="9" key="1">
    <citation type="submission" date="2021-02" db="EMBL/GenBank/DDBJ databases">
        <title>Comparative genomics reveals that relaxation of natural selection precedes convergent phenotypic evolution of cavefish.</title>
        <authorList>
            <person name="Peng Z."/>
        </authorList>
    </citation>
    <scope>NUCLEOTIDE SEQUENCE</scope>
    <source>
        <tissue evidence="9">Muscle</tissue>
    </source>
</reference>
<name>A0A9W7T5X9_TRIRA</name>
<dbReference type="PROSITE" id="PS00518">
    <property type="entry name" value="ZF_RING_1"/>
    <property type="match status" value="1"/>
</dbReference>
<gene>
    <name evidence="9" type="ORF">IRJ41_003950</name>
</gene>
<dbReference type="InterPro" id="IPR001841">
    <property type="entry name" value="Znf_RING"/>
</dbReference>
<protein>
    <submittedName>
        <fullName evidence="9">Tripartite motif-containing protein 16-like</fullName>
    </submittedName>
</protein>
<dbReference type="SMART" id="SM00336">
    <property type="entry name" value="BBOX"/>
    <property type="match status" value="1"/>
</dbReference>
<proteinExistence type="predicted"/>
<accession>A0A9W7T5X9</accession>
<comment type="caution">
    <text evidence="9">The sequence shown here is derived from an EMBL/GenBank/DDBJ whole genome shotgun (WGS) entry which is preliminary data.</text>
</comment>
<feature type="compositionally biased region" description="Basic and acidic residues" evidence="6">
    <location>
        <begin position="217"/>
        <end position="227"/>
    </location>
</feature>
<dbReference type="GO" id="GO:0008270">
    <property type="term" value="F:zinc ion binding"/>
    <property type="evidence" value="ECO:0007669"/>
    <property type="project" value="UniProtKB-KW"/>
</dbReference>
<feature type="compositionally biased region" description="Polar residues" evidence="6">
    <location>
        <begin position="179"/>
        <end position="196"/>
    </location>
</feature>
<dbReference type="InterPro" id="IPR000315">
    <property type="entry name" value="Znf_B-box"/>
</dbReference>
<dbReference type="InterPro" id="IPR013083">
    <property type="entry name" value="Znf_RING/FYVE/PHD"/>
</dbReference>
<dbReference type="InterPro" id="IPR058030">
    <property type="entry name" value="TRIM8/14/16/25/29/45/65_CC"/>
</dbReference>
<feature type="domain" description="B box-type" evidence="8">
    <location>
        <begin position="485"/>
        <end position="525"/>
    </location>
</feature>
<dbReference type="InterPro" id="IPR017907">
    <property type="entry name" value="Znf_RING_CS"/>
</dbReference>
<dbReference type="Gene3D" id="4.10.830.40">
    <property type="match status" value="1"/>
</dbReference>
<dbReference type="PANTHER" id="PTHR25465:SF5">
    <property type="entry name" value="E3 UBIQUITIN_ISG15 LIGASE TRIM25-RELATED"/>
    <property type="match status" value="1"/>
</dbReference>
<evidence type="ECO:0000259" key="8">
    <source>
        <dbReference type="PROSITE" id="PS50119"/>
    </source>
</evidence>
<keyword evidence="5" id="KW-0175">Coiled coil</keyword>
<feature type="region of interest" description="Disordered" evidence="6">
    <location>
        <begin position="100"/>
        <end position="122"/>
    </location>
</feature>
<dbReference type="SMART" id="SM00184">
    <property type="entry name" value="RING"/>
    <property type="match status" value="1"/>
</dbReference>
<evidence type="ECO:0000256" key="3">
    <source>
        <dbReference type="ARBA" id="ARBA00022833"/>
    </source>
</evidence>
<feature type="domain" description="RING-type" evidence="7">
    <location>
        <begin position="356"/>
        <end position="396"/>
    </location>
</feature>
<dbReference type="Proteomes" id="UP001059041">
    <property type="component" value="Linkage Group LG23"/>
</dbReference>
<dbReference type="InterPro" id="IPR051051">
    <property type="entry name" value="E3_ubiq-ligase_TRIM/RNF"/>
</dbReference>
<keyword evidence="10" id="KW-1185">Reference proteome</keyword>
<dbReference type="Pfam" id="PF13445">
    <property type="entry name" value="zf-RING_UBOX"/>
    <property type="match status" value="1"/>
</dbReference>
<evidence type="ECO:0000256" key="5">
    <source>
        <dbReference type="SAM" id="Coils"/>
    </source>
</evidence>
<feature type="compositionally biased region" description="Polar residues" evidence="6">
    <location>
        <begin position="100"/>
        <end position="110"/>
    </location>
</feature>
<dbReference type="Pfam" id="PF25600">
    <property type="entry name" value="TRIM_CC"/>
    <property type="match status" value="1"/>
</dbReference>
<feature type="region of interest" description="Disordered" evidence="6">
    <location>
        <begin position="213"/>
        <end position="242"/>
    </location>
</feature>
<feature type="coiled-coil region" evidence="5">
    <location>
        <begin position="571"/>
        <end position="598"/>
    </location>
</feature>
<evidence type="ECO:0000313" key="9">
    <source>
        <dbReference type="EMBL" id="KAI7792325.1"/>
    </source>
</evidence>
<dbReference type="InterPro" id="IPR027370">
    <property type="entry name" value="Znf-RING_euk"/>
</dbReference>
<feature type="region of interest" description="Disordered" evidence="6">
    <location>
        <begin position="49"/>
        <end position="76"/>
    </location>
</feature>
<evidence type="ECO:0000256" key="6">
    <source>
        <dbReference type="SAM" id="MobiDB-lite"/>
    </source>
</evidence>
<dbReference type="SUPFAM" id="SSF57845">
    <property type="entry name" value="B-box zinc-binding domain"/>
    <property type="match status" value="1"/>
</dbReference>